<dbReference type="Proteomes" id="UP000460157">
    <property type="component" value="Unassembled WGS sequence"/>
</dbReference>
<reference evidence="3 4" key="1">
    <citation type="submission" date="2019-12" db="EMBL/GenBank/DDBJ databases">
        <title>Nesterenkonia muleiensis sp. nov., a novel actinobacterium isolated from sap of Populus euphratica.</title>
        <authorList>
            <person name="Wang R."/>
        </authorList>
    </citation>
    <scope>NUCLEOTIDE SEQUENCE [LARGE SCALE GENOMIC DNA]</scope>
    <source>
        <strain evidence="3 4">F10</strain>
    </source>
</reference>
<keyword evidence="4" id="KW-1185">Reference proteome</keyword>
<dbReference type="AlphaFoldDB" id="A0A7K1UGT9"/>
<evidence type="ECO:0000313" key="3">
    <source>
        <dbReference type="EMBL" id="MVT25685.1"/>
    </source>
</evidence>
<keyword evidence="2" id="KW-0812">Transmembrane</keyword>
<keyword evidence="2" id="KW-1133">Transmembrane helix</keyword>
<feature type="transmembrane region" description="Helical" evidence="2">
    <location>
        <begin position="55"/>
        <end position="76"/>
    </location>
</feature>
<gene>
    <name evidence="3" type="ORF">GNZ21_04790</name>
</gene>
<keyword evidence="2" id="KW-0472">Membrane</keyword>
<feature type="compositionally biased region" description="Basic and acidic residues" evidence="1">
    <location>
        <begin position="1"/>
        <end position="10"/>
    </location>
</feature>
<evidence type="ECO:0000256" key="1">
    <source>
        <dbReference type="SAM" id="MobiDB-lite"/>
    </source>
</evidence>
<sequence length="256" mass="27695">MSTRRLDELRLSVQDDEDLETTRPLGGTYQPTVPLDGPGLPGEDETGSRASRKNLIIAGAVIAALLAAMLLFRLLIPLGPSTAEVFEDLDIVGQEWTEARQEIRSAGVGDNEYQLVEPESAAADAGAELLVEHVEIDSGSDEVTVHLELDAAGLIAQLGLEGMSWPAAQNALEQAGLEQGADYEVLTDRGGVWVERNWDVAEVHTERPVAAIILTNPMQNQIEDAGQGVADWTEDQWQDLEDTFSGWGEELEGLLP</sequence>
<feature type="region of interest" description="Disordered" evidence="1">
    <location>
        <begin position="1"/>
        <end position="47"/>
    </location>
</feature>
<protein>
    <submittedName>
        <fullName evidence="3">Uncharacterized protein</fullName>
    </submittedName>
</protein>
<name>A0A7K1UGT9_9MICC</name>
<dbReference type="RefSeq" id="WP_157321841.1">
    <property type="nucleotide sequence ID" value="NZ_BMFX01000007.1"/>
</dbReference>
<organism evidence="3 4">
    <name type="scientific">Nesterenkonia alkaliphila</name>
    <dbReference type="NCBI Taxonomy" id="1463631"/>
    <lineage>
        <taxon>Bacteria</taxon>
        <taxon>Bacillati</taxon>
        <taxon>Actinomycetota</taxon>
        <taxon>Actinomycetes</taxon>
        <taxon>Micrococcales</taxon>
        <taxon>Micrococcaceae</taxon>
        <taxon>Nesterenkonia</taxon>
    </lineage>
</organism>
<accession>A0A7K1UGT9</accession>
<comment type="caution">
    <text evidence="3">The sequence shown here is derived from an EMBL/GenBank/DDBJ whole genome shotgun (WGS) entry which is preliminary data.</text>
</comment>
<dbReference type="OrthoDB" id="9868716at2"/>
<evidence type="ECO:0000313" key="4">
    <source>
        <dbReference type="Proteomes" id="UP000460157"/>
    </source>
</evidence>
<proteinExistence type="predicted"/>
<evidence type="ECO:0000256" key="2">
    <source>
        <dbReference type="SAM" id="Phobius"/>
    </source>
</evidence>
<dbReference type="EMBL" id="WRPM01000031">
    <property type="protein sequence ID" value="MVT25685.1"/>
    <property type="molecule type" value="Genomic_DNA"/>
</dbReference>